<dbReference type="EMBL" id="BMED01000002">
    <property type="protein sequence ID" value="GGC75538.1"/>
    <property type="molecule type" value="Genomic_DNA"/>
</dbReference>
<dbReference type="RefSeq" id="WP_188566236.1">
    <property type="nucleotide sequence ID" value="NZ_BMED01000002.1"/>
</dbReference>
<evidence type="ECO:0000256" key="6">
    <source>
        <dbReference type="ARBA" id="ARBA00022989"/>
    </source>
</evidence>
<keyword evidence="11" id="KW-1185">Reference proteome</keyword>
<dbReference type="AlphaFoldDB" id="A0A916UJS8"/>
<reference evidence="10" key="2">
    <citation type="submission" date="2020-09" db="EMBL/GenBank/DDBJ databases">
        <authorList>
            <person name="Sun Q."/>
            <person name="Zhou Y."/>
        </authorList>
    </citation>
    <scope>NUCLEOTIDE SEQUENCE</scope>
    <source>
        <strain evidence="10">CGMCC 1.10998</strain>
    </source>
</reference>
<feature type="transmembrane region" description="Helical" evidence="9">
    <location>
        <begin position="12"/>
        <end position="40"/>
    </location>
</feature>
<gene>
    <name evidence="10" type="ORF">GCM10011396_23510</name>
</gene>
<dbReference type="Proteomes" id="UP000637423">
    <property type="component" value="Unassembled WGS sequence"/>
</dbReference>
<name>A0A916UJS8_9BURK</name>
<dbReference type="CDD" id="cd06582">
    <property type="entry name" value="TM_PBP1_LivH_like"/>
    <property type="match status" value="1"/>
</dbReference>
<keyword evidence="3" id="KW-1003">Cell membrane</keyword>
<feature type="transmembrane region" description="Helical" evidence="9">
    <location>
        <begin position="190"/>
        <end position="213"/>
    </location>
</feature>
<dbReference type="InterPro" id="IPR001851">
    <property type="entry name" value="ABC_transp_permease"/>
</dbReference>
<proteinExistence type="inferred from homology"/>
<feature type="transmembrane region" description="Helical" evidence="9">
    <location>
        <begin position="92"/>
        <end position="111"/>
    </location>
</feature>
<dbReference type="InterPro" id="IPR052157">
    <property type="entry name" value="BCAA_transport_permease"/>
</dbReference>
<dbReference type="Pfam" id="PF02653">
    <property type="entry name" value="BPD_transp_2"/>
    <property type="match status" value="1"/>
</dbReference>
<feature type="transmembrane region" description="Helical" evidence="9">
    <location>
        <begin position="259"/>
        <end position="281"/>
    </location>
</feature>
<evidence type="ECO:0000256" key="8">
    <source>
        <dbReference type="ARBA" id="ARBA00037998"/>
    </source>
</evidence>
<evidence type="ECO:0000256" key="2">
    <source>
        <dbReference type="ARBA" id="ARBA00022448"/>
    </source>
</evidence>
<comment type="caution">
    <text evidence="10">The sequence shown here is derived from an EMBL/GenBank/DDBJ whole genome shotgun (WGS) entry which is preliminary data.</text>
</comment>
<evidence type="ECO:0000313" key="10">
    <source>
        <dbReference type="EMBL" id="GGC75538.1"/>
    </source>
</evidence>
<keyword evidence="2" id="KW-0813">Transport</keyword>
<evidence type="ECO:0000256" key="5">
    <source>
        <dbReference type="ARBA" id="ARBA00022970"/>
    </source>
</evidence>
<evidence type="ECO:0000256" key="7">
    <source>
        <dbReference type="ARBA" id="ARBA00023136"/>
    </source>
</evidence>
<keyword evidence="5" id="KW-0029">Amino-acid transport</keyword>
<feature type="transmembrane region" description="Helical" evidence="9">
    <location>
        <begin position="60"/>
        <end position="80"/>
    </location>
</feature>
<evidence type="ECO:0000256" key="3">
    <source>
        <dbReference type="ARBA" id="ARBA00022475"/>
    </source>
</evidence>
<dbReference type="GO" id="GO:0005886">
    <property type="term" value="C:plasma membrane"/>
    <property type="evidence" value="ECO:0007669"/>
    <property type="project" value="UniProtKB-SubCell"/>
</dbReference>
<dbReference type="GO" id="GO:0006865">
    <property type="term" value="P:amino acid transport"/>
    <property type="evidence" value="ECO:0007669"/>
    <property type="project" value="UniProtKB-KW"/>
</dbReference>
<evidence type="ECO:0000256" key="4">
    <source>
        <dbReference type="ARBA" id="ARBA00022692"/>
    </source>
</evidence>
<dbReference type="PANTHER" id="PTHR11795:SF445">
    <property type="entry name" value="AMINO ACID ABC TRANSPORTER PERMEASE PROTEIN"/>
    <property type="match status" value="1"/>
</dbReference>
<dbReference type="GO" id="GO:0022857">
    <property type="term" value="F:transmembrane transporter activity"/>
    <property type="evidence" value="ECO:0007669"/>
    <property type="project" value="InterPro"/>
</dbReference>
<feature type="transmembrane region" description="Helical" evidence="9">
    <location>
        <begin position="225"/>
        <end position="252"/>
    </location>
</feature>
<keyword evidence="7 9" id="KW-0472">Membrane</keyword>
<protein>
    <submittedName>
        <fullName evidence="10">Branched-chain amino acid ABC transporter permease</fullName>
    </submittedName>
</protein>
<evidence type="ECO:0000256" key="9">
    <source>
        <dbReference type="SAM" id="Phobius"/>
    </source>
</evidence>
<keyword evidence="4 9" id="KW-0812">Transmembrane</keyword>
<comment type="similarity">
    <text evidence="8">Belongs to the binding-protein-dependent transport system permease family. LivHM subfamily.</text>
</comment>
<organism evidence="10 11">
    <name type="scientific">Undibacterium terreum</name>
    <dbReference type="NCBI Taxonomy" id="1224302"/>
    <lineage>
        <taxon>Bacteria</taxon>
        <taxon>Pseudomonadati</taxon>
        <taxon>Pseudomonadota</taxon>
        <taxon>Betaproteobacteria</taxon>
        <taxon>Burkholderiales</taxon>
        <taxon>Oxalobacteraceae</taxon>
        <taxon>Undibacterium</taxon>
    </lineage>
</organism>
<feature type="transmembrane region" description="Helical" evidence="9">
    <location>
        <begin position="149"/>
        <end position="169"/>
    </location>
</feature>
<dbReference type="PANTHER" id="PTHR11795">
    <property type="entry name" value="BRANCHED-CHAIN AMINO ACID TRANSPORT SYSTEM PERMEASE PROTEIN LIVH"/>
    <property type="match status" value="1"/>
</dbReference>
<evidence type="ECO:0000256" key="1">
    <source>
        <dbReference type="ARBA" id="ARBA00004651"/>
    </source>
</evidence>
<comment type="subcellular location">
    <subcellularLocation>
        <location evidence="1">Cell membrane</location>
        <topology evidence="1">Multi-pass membrane protein</topology>
    </subcellularLocation>
</comment>
<reference evidence="10" key="1">
    <citation type="journal article" date="2014" name="Int. J. Syst. Evol. Microbiol.">
        <title>Complete genome sequence of Corynebacterium casei LMG S-19264T (=DSM 44701T), isolated from a smear-ripened cheese.</title>
        <authorList>
            <consortium name="US DOE Joint Genome Institute (JGI-PGF)"/>
            <person name="Walter F."/>
            <person name="Albersmeier A."/>
            <person name="Kalinowski J."/>
            <person name="Ruckert C."/>
        </authorList>
    </citation>
    <scope>NUCLEOTIDE SEQUENCE</scope>
    <source>
        <strain evidence="10">CGMCC 1.10998</strain>
    </source>
</reference>
<keyword evidence="6 9" id="KW-1133">Transmembrane helix</keyword>
<accession>A0A916UJS8</accession>
<evidence type="ECO:0000313" key="11">
    <source>
        <dbReference type="Proteomes" id="UP000637423"/>
    </source>
</evidence>
<sequence length="295" mass="30630">MVSDIFQHVINGLMLGAVLALPALGLTLIFSVLGFVNFSIAAQMTAGAYAGWLANSYGHWSLVPCVAVSFVFAGLLGVLGDRLALFPMRKRITANTPLMVAIVSIALNLILENAFRFIFGNGLNSYEFDIARDIHFADFRIGPQQAQNLLIALVIASVLAAFFSLTRLGKAMRAVADNPDLARLKGISPTNLSAVATFIGMGLAGIGGALLAIDTSADPSTGGRLMLLIFAASVVGGLSSLSGAIFGALLIGVASEVSVMVVAPVYQTAVAFLSIVLILLVKPAGLFSGFAGAKR</sequence>